<dbReference type="CDD" id="cd00093">
    <property type="entry name" value="HTH_XRE"/>
    <property type="match status" value="1"/>
</dbReference>
<gene>
    <name evidence="2" type="ORF">KDV35_12775</name>
</gene>
<reference evidence="2 3" key="1">
    <citation type="submission" date="2021-04" db="EMBL/GenBank/DDBJ databases">
        <title>Determining the burden of carbapenem-resistant Enterobacterales from a tertiary public heath setting in Bangladesh: a clinical, epidemiological, and molecular study.</title>
        <authorList>
            <person name="Farzana R."/>
            <person name="Walsh T.R."/>
        </authorList>
    </citation>
    <scope>NUCLEOTIDE SEQUENCE [LARGE SCALE GENOMIC DNA]</scope>
    <source>
        <strain evidence="3">dmpro_s316</strain>
    </source>
</reference>
<dbReference type="Pfam" id="PF01381">
    <property type="entry name" value="HTH_3"/>
    <property type="match status" value="1"/>
</dbReference>
<dbReference type="Proteomes" id="UP001495779">
    <property type="component" value="Unassembled WGS sequence"/>
</dbReference>
<dbReference type="AlphaFoldDB" id="A0ABD5LD63"/>
<feature type="domain" description="HTH cro/C1-type" evidence="1">
    <location>
        <begin position="25"/>
        <end position="79"/>
    </location>
</feature>
<dbReference type="PROSITE" id="PS50943">
    <property type="entry name" value="HTH_CROC1"/>
    <property type="match status" value="1"/>
</dbReference>
<dbReference type="SMART" id="SM00530">
    <property type="entry name" value="HTH_XRE"/>
    <property type="match status" value="1"/>
</dbReference>
<dbReference type="InterPro" id="IPR001387">
    <property type="entry name" value="Cro/C1-type_HTH"/>
</dbReference>
<dbReference type="EMBL" id="JAGSRH010000017">
    <property type="protein sequence ID" value="MER5077727.1"/>
    <property type="molecule type" value="Genomic_DNA"/>
</dbReference>
<dbReference type="InterPro" id="IPR010982">
    <property type="entry name" value="Lambda_DNA-bd_dom_sf"/>
</dbReference>
<dbReference type="RefSeq" id="WP_154635685.1">
    <property type="nucleotide sequence ID" value="NZ_CP095443.1"/>
</dbReference>
<proteinExistence type="predicted"/>
<organism evidence="2 3">
    <name type="scientific">Providencia stuartii</name>
    <dbReference type="NCBI Taxonomy" id="588"/>
    <lineage>
        <taxon>Bacteria</taxon>
        <taxon>Pseudomonadati</taxon>
        <taxon>Pseudomonadota</taxon>
        <taxon>Gammaproteobacteria</taxon>
        <taxon>Enterobacterales</taxon>
        <taxon>Morganellaceae</taxon>
        <taxon>Providencia</taxon>
    </lineage>
</organism>
<evidence type="ECO:0000313" key="2">
    <source>
        <dbReference type="EMBL" id="MER5077727.1"/>
    </source>
</evidence>
<evidence type="ECO:0000259" key="1">
    <source>
        <dbReference type="PROSITE" id="PS50943"/>
    </source>
</evidence>
<evidence type="ECO:0000313" key="3">
    <source>
        <dbReference type="Proteomes" id="UP001495779"/>
    </source>
</evidence>
<dbReference type="SUPFAM" id="SSF47413">
    <property type="entry name" value="lambda repressor-like DNA-binding domains"/>
    <property type="match status" value="1"/>
</dbReference>
<dbReference type="Gene3D" id="1.10.260.40">
    <property type="entry name" value="lambda repressor-like DNA-binding domains"/>
    <property type="match status" value="1"/>
</dbReference>
<name>A0ABD5LD63_PROST</name>
<comment type="caution">
    <text evidence="2">The sequence shown here is derived from an EMBL/GenBank/DDBJ whole genome shotgun (WGS) entry which is preliminary data.</text>
</comment>
<accession>A0ABD5LD63</accession>
<sequence length="129" mass="15151">MKNNKLKTSIDNFQKIITEQIGLELSHLRKEKGLSGKDLAKKLKISQQQISRYERGVCSINCGMLFSILFYLDTHPSKFFENIISKINEEYPDANSFIHNNEHFSDEQDDFHYIFNRQTEIILNSVYSK</sequence>
<protein>
    <submittedName>
        <fullName evidence="2">Helix-turn-helix transcriptional regulator</fullName>
    </submittedName>
</protein>